<evidence type="ECO:0000256" key="2">
    <source>
        <dbReference type="ARBA" id="ARBA00006301"/>
    </source>
</evidence>
<reference evidence="10" key="2">
    <citation type="submission" date="2015-07" db="EMBL/GenBank/DDBJ databases">
        <title>Contrasting host-pathogen interactions and genome evolution in two generalist and specialist microsporidian pathogens of mosquitoes.</title>
        <authorList>
            <consortium name="The Broad Institute Genomics Platform"/>
            <consortium name="The Broad Institute Genome Sequencing Center for Infectious Disease"/>
            <person name="Cuomo C.A."/>
            <person name="Sanscrainte N.D."/>
            <person name="Goldberg J.M."/>
            <person name="Heiman D."/>
            <person name="Young S."/>
            <person name="Zeng Q."/>
            <person name="Becnel J.J."/>
            <person name="Birren B.W."/>
        </authorList>
    </citation>
    <scope>NUCLEOTIDE SEQUENCE [LARGE SCALE GENOMIC DNA]</scope>
    <source>
        <strain evidence="10">USNM 41457</strain>
    </source>
</reference>
<keyword evidence="7 8" id="KW-0539">Nucleus</keyword>
<dbReference type="PANTHER" id="PTHR12787:SF0">
    <property type="entry name" value="RIBOSOMAL RNA-PROCESSING PROTEIN 8"/>
    <property type="match status" value="1"/>
</dbReference>
<proteinExistence type="inferred from homology"/>
<dbReference type="InterPro" id="IPR029063">
    <property type="entry name" value="SAM-dependent_MTases_sf"/>
</dbReference>
<protein>
    <recommendedName>
        <fullName evidence="8">Ribosomal RNA-processing protein 8</fullName>
        <ecNumber evidence="8">2.1.1.-</ecNumber>
    </recommendedName>
</protein>
<keyword evidence="6 8" id="KW-0949">S-adenosyl-L-methionine</keyword>
<evidence type="ECO:0000256" key="8">
    <source>
        <dbReference type="RuleBase" id="RU365074"/>
    </source>
</evidence>
<dbReference type="InterPro" id="IPR042036">
    <property type="entry name" value="RRP8_N"/>
</dbReference>
<dbReference type="FunCoup" id="J9DHZ1">
    <property type="interactions" value="119"/>
</dbReference>
<gene>
    <name evidence="9" type="ORF">EDEG_03324</name>
</gene>
<dbReference type="AlphaFoldDB" id="J9DHZ1"/>
<name>J9DHZ1_EDHAE</name>
<evidence type="ECO:0000256" key="1">
    <source>
        <dbReference type="ARBA" id="ARBA00004604"/>
    </source>
</evidence>
<dbReference type="SUPFAM" id="SSF53335">
    <property type="entry name" value="S-adenosyl-L-methionine-dependent methyltransferases"/>
    <property type="match status" value="1"/>
</dbReference>
<organism evidence="9 10">
    <name type="scientific">Edhazardia aedis (strain USNM 41457)</name>
    <name type="common">Microsporidian parasite</name>
    <dbReference type="NCBI Taxonomy" id="1003232"/>
    <lineage>
        <taxon>Eukaryota</taxon>
        <taxon>Fungi</taxon>
        <taxon>Fungi incertae sedis</taxon>
        <taxon>Microsporidia</taxon>
        <taxon>Edhazardia</taxon>
    </lineage>
</organism>
<comment type="caution">
    <text evidence="9">The sequence shown here is derived from an EMBL/GenBank/DDBJ whole genome shotgun (WGS) entry which is preliminary data.</text>
</comment>
<comment type="similarity">
    <text evidence="2 8">Belongs to the methyltransferase superfamily. RRP8 family.</text>
</comment>
<dbReference type="EMBL" id="AFBI03000082">
    <property type="protein sequence ID" value="EJW02240.1"/>
    <property type="molecule type" value="Genomic_DNA"/>
</dbReference>
<dbReference type="OrthoDB" id="10258825at2759"/>
<dbReference type="InterPro" id="IPR007823">
    <property type="entry name" value="RRP8"/>
</dbReference>
<evidence type="ECO:0000256" key="5">
    <source>
        <dbReference type="ARBA" id="ARBA00022679"/>
    </source>
</evidence>
<evidence type="ECO:0000256" key="7">
    <source>
        <dbReference type="ARBA" id="ARBA00023242"/>
    </source>
</evidence>
<feature type="non-terminal residue" evidence="9">
    <location>
        <position position="1"/>
    </location>
</feature>
<dbReference type="HOGENOM" id="CLU_027694_1_2_1"/>
<keyword evidence="10" id="KW-1185">Reference proteome</keyword>
<keyword evidence="4 8" id="KW-0489">Methyltransferase</keyword>
<reference evidence="9 10" key="1">
    <citation type="submission" date="2011-08" db="EMBL/GenBank/DDBJ databases">
        <authorList>
            <person name="Liu Z.J."/>
            <person name="Shi F.L."/>
            <person name="Lu J.Q."/>
            <person name="Li M."/>
            <person name="Wang Z.L."/>
        </authorList>
    </citation>
    <scope>NUCLEOTIDE SEQUENCE [LARGE SCALE GENOMIC DNA]</scope>
    <source>
        <strain evidence="9 10">USNM 41457</strain>
    </source>
</reference>
<evidence type="ECO:0000256" key="6">
    <source>
        <dbReference type="ARBA" id="ARBA00022691"/>
    </source>
</evidence>
<evidence type="ECO:0000256" key="3">
    <source>
        <dbReference type="ARBA" id="ARBA00022552"/>
    </source>
</evidence>
<sequence>MKMNLQEKLEKRLRGAKFRLINEKIYKNKISKLYKNEMKEYHIGYADQVKKWPENPLDVLISKLKCLKNKKIADLGCGEAKLSKELTQNTVFSVDLLTKGPHIIEADIEKTPFENDSMDIVVFCLSLMKKNVFKAIKESNRICKKDGILYIAEVASRFSNIKKFIEKIEKIGYRLKFVDKSNNHFVLFEFEKTKDFDLKGSLEIILKPCKIKPR</sequence>
<dbReference type="Proteomes" id="UP000003163">
    <property type="component" value="Unassembled WGS sequence"/>
</dbReference>
<keyword evidence="3 8" id="KW-0698">rRNA processing</keyword>
<evidence type="ECO:0000313" key="10">
    <source>
        <dbReference type="Proteomes" id="UP000003163"/>
    </source>
</evidence>
<dbReference type="Gene3D" id="1.10.10.2150">
    <property type="entry name" value="Ribosomal RNA-processing protein 8, N-terminal domain"/>
    <property type="match status" value="1"/>
</dbReference>
<dbReference type="InParanoid" id="J9DHZ1"/>
<dbReference type="GO" id="GO:0005730">
    <property type="term" value="C:nucleolus"/>
    <property type="evidence" value="ECO:0007669"/>
    <property type="project" value="UniProtKB-SubCell"/>
</dbReference>
<evidence type="ECO:0000256" key="4">
    <source>
        <dbReference type="ARBA" id="ARBA00022603"/>
    </source>
</evidence>
<dbReference type="VEuPathDB" id="MicrosporidiaDB:EDEG_03324"/>
<keyword evidence="5 8" id="KW-0808">Transferase</keyword>
<dbReference type="EC" id="2.1.1.-" evidence="8"/>
<comment type="subcellular location">
    <subcellularLocation>
        <location evidence="1 8">Nucleus</location>
        <location evidence="1 8">Nucleolus</location>
    </subcellularLocation>
</comment>
<comment type="function">
    <text evidence="8">S-adenosyl-L-methionine-dependent methyltransferase that specifically methylates the N(1) position of adenine in helix 25.1 in 25S rRNA. Required both for ribosomal 40S and 60S subunits biogenesis. Required for efficient pre-rRNA cleavage at site A2.</text>
</comment>
<dbReference type="OMA" id="KWPTNPL"/>
<evidence type="ECO:0000313" key="9">
    <source>
        <dbReference type="EMBL" id="EJW02240.1"/>
    </source>
</evidence>
<dbReference type="GO" id="GO:0106142">
    <property type="term" value="F:rRNA (adenine-N1-)-methyltransferase activity"/>
    <property type="evidence" value="ECO:0007669"/>
    <property type="project" value="EnsemblFungi"/>
</dbReference>
<dbReference type="Pfam" id="PF05148">
    <property type="entry name" value="Methyltransf_8"/>
    <property type="match status" value="1"/>
</dbReference>
<dbReference type="CDD" id="cd02440">
    <property type="entry name" value="AdoMet_MTases"/>
    <property type="match status" value="1"/>
</dbReference>
<accession>J9DHZ1</accession>
<dbReference type="PANTHER" id="PTHR12787">
    <property type="entry name" value="RIBOSOMAL RNA-PROCESSING PROTEIN 8"/>
    <property type="match status" value="1"/>
</dbReference>
<dbReference type="STRING" id="1003232.J9DHZ1"/>
<dbReference type="Gene3D" id="3.40.50.150">
    <property type="entry name" value="Vaccinia Virus protein VP39"/>
    <property type="match status" value="1"/>
</dbReference>